<name>A0A0D2HUD9_9BACT</name>
<dbReference type="AlphaFoldDB" id="A0A0D2HUD9"/>
<dbReference type="InParanoid" id="A0A0D2HUD9"/>
<keyword evidence="2" id="KW-1185">Reference proteome</keyword>
<evidence type="ECO:0000313" key="2">
    <source>
        <dbReference type="Proteomes" id="UP000032233"/>
    </source>
</evidence>
<protein>
    <submittedName>
        <fullName evidence="1">Uncharacterized protein</fullName>
    </submittedName>
</protein>
<reference evidence="1 2" key="1">
    <citation type="submission" date="2013-11" db="EMBL/GenBank/DDBJ databases">
        <title>Metagenomic analysis of a methanogenic consortium involved in long chain n-alkane degradation.</title>
        <authorList>
            <person name="Davidova I.A."/>
            <person name="Callaghan A.V."/>
            <person name="Wawrik B."/>
            <person name="Pruitt S."/>
            <person name="Marks C."/>
            <person name="Duncan K.E."/>
            <person name="Suflita J.M."/>
        </authorList>
    </citation>
    <scope>NUCLEOTIDE SEQUENCE [LARGE SCALE GENOMIC DNA]</scope>
    <source>
        <strain evidence="1 2">SPR</strain>
    </source>
</reference>
<evidence type="ECO:0000313" key="1">
    <source>
        <dbReference type="EMBL" id="KIX14043.1"/>
    </source>
</evidence>
<dbReference type="Proteomes" id="UP000032233">
    <property type="component" value="Unassembled WGS sequence"/>
</dbReference>
<dbReference type="InterPro" id="IPR011204">
    <property type="entry name" value="Virulence_RhuM-like"/>
</dbReference>
<dbReference type="EMBL" id="AZAC01000012">
    <property type="protein sequence ID" value="KIX14043.1"/>
    <property type="molecule type" value="Genomic_DNA"/>
</dbReference>
<sequence>MQAFADSVNRFLDFNEYKILEGYGFVSRKQADAKAHSEYERFNKTQRIESDFAKAVKAIENKKESGE</sequence>
<gene>
    <name evidence="1" type="ORF">X474_10440</name>
</gene>
<organism evidence="1 2">
    <name type="scientific">Dethiosulfatarculus sandiegensis</name>
    <dbReference type="NCBI Taxonomy" id="1429043"/>
    <lineage>
        <taxon>Bacteria</taxon>
        <taxon>Pseudomonadati</taxon>
        <taxon>Thermodesulfobacteriota</taxon>
        <taxon>Desulfarculia</taxon>
        <taxon>Desulfarculales</taxon>
        <taxon>Desulfarculaceae</taxon>
        <taxon>Dethiosulfatarculus</taxon>
    </lineage>
</organism>
<comment type="caution">
    <text evidence="1">The sequence shown here is derived from an EMBL/GenBank/DDBJ whole genome shotgun (WGS) entry which is preliminary data.</text>
</comment>
<dbReference type="Pfam" id="PF13310">
    <property type="entry name" value="Virulence_RhuM"/>
    <property type="match status" value="1"/>
</dbReference>
<proteinExistence type="predicted"/>
<accession>A0A0D2HUD9</accession>
<dbReference type="STRING" id="1429043.X474_10440"/>